<protein>
    <submittedName>
        <fullName evidence="1">Type III secretion system component SctE</fullName>
    </submittedName>
</protein>
<reference evidence="1" key="2">
    <citation type="journal article" date="2015" name="Plasmid">
        <title>Maintenance and genetic load of plasmid pKON1 of Paracoccus kondratievae, containing a highly efficient toxin-antitoxin module of the hipAB family.</title>
        <authorList>
            <person name="Czarnecki J."/>
            <person name="Dziewit L."/>
            <person name="Kowalski L."/>
            <person name="Ochnio M."/>
            <person name="Bartosik D."/>
        </authorList>
    </citation>
    <scope>NUCLEOTIDE SEQUENCE</scope>
    <source>
        <strain evidence="1">NCIMB 13773</strain>
        <plasmid evidence="1">pKON1</plasmid>
    </source>
</reference>
<reference evidence="2" key="3">
    <citation type="submission" date="2023-01" db="EMBL/GenBank/DDBJ databases">
        <authorList>
            <person name="Sun Q."/>
            <person name="Evtushenko L."/>
        </authorList>
    </citation>
    <scope>NUCLEOTIDE SEQUENCE</scope>
    <source>
        <strain evidence="2">VKM B-2222</strain>
    </source>
</reference>
<evidence type="ECO:0000313" key="2">
    <source>
        <dbReference type="EMBL" id="GLK65351.1"/>
    </source>
</evidence>
<accession>A0A0G3BA99</accession>
<name>A0A0G3BA99_9RHOB</name>
<keyword evidence="1" id="KW-0614">Plasmid</keyword>
<dbReference type="Pfam" id="PF08988">
    <property type="entry name" value="T3SS_needle_E"/>
    <property type="match status" value="1"/>
</dbReference>
<dbReference type="EMBL" id="KP294352">
    <property type="protein sequence ID" value="AKJ20429.1"/>
    <property type="molecule type" value="Genomic_DNA"/>
</dbReference>
<dbReference type="AlphaFoldDB" id="A0A0G3BA99"/>
<gene>
    <name evidence="2" type="ORF">GCM10017635_28260</name>
    <name evidence="1" type="ORF">pKON1_p38</name>
</gene>
<dbReference type="EMBL" id="BSFH01000085">
    <property type="protein sequence ID" value="GLK65351.1"/>
    <property type="molecule type" value="Genomic_DNA"/>
</dbReference>
<dbReference type="Proteomes" id="UP001143349">
    <property type="component" value="Unassembled WGS sequence"/>
</dbReference>
<sequence>MSDRALELDELERLLNHDPAGVELKRLLEKLSAAKSIVIREMDRGVSPEVYAQLTLLAQAYNSGIDALPKLWANINHSE</sequence>
<keyword evidence="3" id="KW-1185">Reference proteome</keyword>
<proteinExistence type="predicted"/>
<geneLocation type="plasmid" evidence="1">
    <name>pKON1</name>
</geneLocation>
<evidence type="ECO:0000313" key="1">
    <source>
        <dbReference type="EMBL" id="AKJ20429.1"/>
    </source>
</evidence>
<reference evidence="2" key="1">
    <citation type="journal article" date="2014" name="Int. J. Syst. Evol. Microbiol.">
        <title>Complete genome sequence of Corynebacterium casei LMG S-19264T (=DSM 44701T), isolated from a smear-ripened cheese.</title>
        <authorList>
            <consortium name="US DOE Joint Genome Institute (JGI-PGF)"/>
            <person name="Walter F."/>
            <person name="Albersmeier A."/>
            <person name="Kalinowski J."/>
            <person name="Ruckert C."/>
        </authorList>
    </citation>
    <scope>NUCLEOTIDE SEQUENCE</scope>
    <source>
        <strain evidence="2">VKM B-2222</strain>
    </source>
</reference>
<organism evidence="1">
    <name type="scientific">Paracoccus kondratievae</name>
    <dbReference type="NCBI Taxonomy" id="135740"/>
    <lineage>
        <taxon>Bacteria</taxon>
        <taxon>Pseudomonadati</taxon>
        <taxon>Pseudomonadota</taxon>
        <taxon>Alphaproteobacteria</taxon>
        <taxon>Rhodobacterales</taxon>
        <taxon>Paracoccaceae</taxon>
        <taxon>Paracoccus</taxon>
    </lineage>
</organism>
<evidence type="ECO:0000313" key="3">
    <source>
        <dbReference type="Proteomes" id="UP001143349"/>
    </source>
</evidence>
<dbReference type="InterPro" id="IPR012671">
    <property type="entry name" value="T3SS_PscE/YscE"/>
</dbReference>
<dbReference type="Gene3D" id="1.20.5.420">
    <property type="entry name" value="Immunoglobulin FC, subunit C"/>
    <property type="match status" value="1"/>
</dbReference>